<organism evidence="3 4">
    <name type="scientific">Sphingomonas rubra</name>
    <dbReference type="NCBI Taxonomy" id="634430"/>
    <lineage>
        <taxon>Bacteria</taxon>
        <taxon>Pseudomonadati</taxon>
        <taxon>Pseudomonadota</taxon>
        <taxon>Alphaproteobacteria</taxon>
        <taxon>Sphingomonadales</taxon>
        <taxon>Sphingomonadaceae</taxon>
        <taxon>Sphingomonas</taxon>
    </lineage>
</organism>
<dbReference type="InterPro" id="IPR037914">
    <property type="entry name" value="SpoVT-AbrB_sf"/>
</dbReference>
<dbReference type="SMART" id="SM00966">
    <property type="entry name" value="SpoVT_AbrB"/>
    <property type="match status" value="1"/>
</dbReference>
<proteinExistence type="predicted"/>
<evidence type="ECO:0000313" key="3">
    <source>
        <dbReference type="EMBL" id="SFP92948.1"/>
    </source>
</evidence>
<reference evidence="3 4" key="1">
    <citation type="submission" date="2016-10" db="EMBL/GenBank/DDBJ databases">
        <authorList>
            <person name="de Groot N.N."/>
        </authorList>
    </citation>
    <scope>NUCLEOTIDE SEQUENCE [LARGE SCALE GENOMIC DNA]</scope>
    <source>
        <strain evidence="3 4">CGMCC 1.9113</strain>
    </source>
</reference>
<feature type="domain" description="SpoVT-AbrB" evidence="2">
    <location>
        <begin position="2"/>
        <end position="47"/>
    </location>
</feature>
<dbReference type="NCBIfam" id="TIGR01439">
    <property type="entry name" value="lp_hng_hel_AbrB"/>
    <property type="match status" value="1"/>
</dbReference>
<gene>
    <name evidence="3" type="ORF">SAMN04488241_11163</name>
</gene>
<keyword evidence="4" id="KW-1185">Reference proteome</keyword>
<accession>A0A1I5UCP3</accession>
<dbReference type="RefSeq" id="WP_093334207.1">
    <property type="nucleotide sequence ID" value="NZ_FOXP01000011.1"/>
</dbReference>
<protein>
    <submittedName>
        <fullName evidence="3">Looped-hinge helix DNA binding domain-containing protein, AbrB family</fullName>
    </submittedName>
</protein>
<dbReference type="PROSITE" id="PS51740">
    <property type="entry name" value="SPOVT_ABRB"/>
    <property type="match status" value="1"/>
</dbReference>
<dbReference type="Gene3D" id="2.10.260.10">
    <property type="match status" value="1"/>
</dbReference>
<dbReference type="SUPFAM" id="SSF89447">
    <property type="entry name" value="AbrB/MazE/MraZ-like"/>
    <property type="match status" value="1"/>
</dbReference>
<evidence type="ECO:0000259" key="2">
    <source>
        <dbReference type="PROSITE" id="PS51740"/>
    </source>
</evidence>
<dbReference type="GO" id="GO:0003677">
    <property type="term" value="F:DNA binding"/>
    <property type="evidence" value="ECO:0007669"/>
    <property type="project" value="UniProtKB-UniRule"/>
</dbReference>
<dbReference type="InterPro" id="IPR007159">
    <property type="entry name" value="SpoVT-AbrB_dom"/>
</dbReference>
<dbReference type="Pfam" id="PF04014">
    <property type="entry name" value="MazE_antitoxin"/>
    <property type="match status" value="1"/>
</dbReference>
<sequence length="90" mass="10130">MGIEITMSSKGQIVIPKDVRDALGLKPGGRLSLERLGNRIVLQAPQPPRERISYEEFRRRVPKYEGPPVAVEDMTVDFAGLVRWREQNGG</sequence>
<evidence type="ECO:0000256" key="1">
    <source>
        <dbReference type="PROSITE-ProRule" id="PRU01076"/>
    </source>
</evidence>
<dbReference type="AlphaFoldDB" id="A0A1I5UCP3"/>
<evidence type="ECO:0000313" key="4">
    <source>
        <dbReference type="Proteomes" id="UP000199586"/>
    </source>
</evidence>
<dbReference type="EMBL" id="FOXP01000011">
    <property type="protein sequence ID" value="SFP92948.1"/>
    <property type="molecule type" value="Genomic_DNA"/>
</dbReference>
<dbReference type="OrthoDB" id="7160352at2"/>
<name>A0A1I5UCP3_9SPHN</name>
<dbReference type="Proteomes" id="UP000199586">
    <property type="component" value="Unassembled WGS sequence"/>
</dbReference>
<dbReference type="STRING" id="634430.SAMN04488241_11163"/>
<keyword evidence="1" id="KW-0238">DNA-binding</keyword>